<dbReference type="InterPro" id="IPR043509">
    <property type="entry name" value="Bromo_Brdt_II"/>
</dbReference>
<dbReference type="Proteomes" id="UP000681722">
    <property type="component" value="Unassembled WGS sequence"/>
</dbReference>
<feature type="compositionally biased region" description="Polar residues" evidence="4">
    <location>
        <begin position="885"/>
        <end position="904"/>
    </location>
</feature>
<feature type="compositionally biased region" description="Low complexity" evidence="4">
    <location>
        <begin position="920"/>
        <end position="937"/>
    </location>
</feature>
<dbReference type="EMBL" id="CAJNOQ010004392">
    <property type="protein sequence ID" value="CAF1057169.1"/>
    <property type="molecule type" value="Genomic_DNA"/>
</dbReference>
<sequence>DYHKIVKYPMDLGTIKRRLESNYYYSAKECITDLNMMFTDCYLYNKPGEDVVIMGATLEKVFHEKLSEMPAMEIEIQPHSAKSSGKPAHGNLTTSVISPSTASEHMMSPVHSPSTPSIVTRANSHSNAPGPSPRHRSSSATNNSAIPSPFSPTSLNNIDHHSQSQAPSSPSSSKFSLATPSISSSQSLPNTTTTSSRNNNSNTLTISKTDLHPQLNISLGMIATTNKSEPLTPVSSSQTPFTSSSFAKSSNAKQKQTVTGGKGIKRKVTDTSLTSFTTNDNNSTTDTQLNVSDTRESQSRRVQDSTNSSRHKRVKYADNIRTDGSETSPSKRPKNRMTEQLKYCSSIIKDLFHKKHSAFVWPFYKPVDVEQLALHDYHDIVKKPMDLGTVKKKLENREYSTPDEFATDVRLIFSNCSLYNGPNTDVVQMCKKVQQLFESKYEKMPDEPPPPIINNELMSTDLSSKMGGTLPSSAAITAKKSSDSNKKHSSRHRHSSNQPNSSSMVSSSDESTYLSSAEHESGDEDKIRQLSTLHDQVKVISETIIQMLKRETERLTLKRKHHNKPKRLNKSKPKVFSQTAAVDALSSTMSAMRAMNNDINEKLHGTHSNTQLLNPAAYSTSTMPLATRNPPGLITATKVNSKQTQPSSSLTGLLTSSTHYPLSGAPQTNGLFSQYSMGAGKQQQPISQSTTPIVQAPPPTRGGKGSRGGGTGQGGAKRQTKAQTIQHANALAALTLNSKGATNSILPGDTEDEENNAKPMTYDEKRQLSLDINKLPGEKLGRVVQIIQQREPSLRDSNPDEIEIDFETLKPSTLRELESYVNSVLKKKPRKQYPVATVDKRSLARTQNAQRKEALEEKLKTVQTQLGAKPKQSSTNTMRKKDDSSNAGVNSSQVHSSGNGSAILTSAGGVSGMGTAPQVSTRRLSDSSASDSGSDSSRNGDDTDNTEGPKQTNVPVPITNNNYSATKATGQQIATKVSGERVSSPIQTEAKNDANVADNSGNSKTSNDKTATVHDSTNSSVVNPTTVSHPLTNGIMTTSNDRPQFSLEDDLSNESMNQQNNNNTSPLSKHSDQDEKGTNDDTLKKNTSSSKLNSWKDQAFLQRMQQQAKTTQPKVQPSNLTQQFDLFAKQAKAKEEREKMFKEQEAKKREDEAKQRVEKDKQAAPASTTLTTALKKEQDKSGRTNGQSHTSTSLTSIKQSTGNLSDASPSPPPPVLQTSLSSASLTPDVGATVEDEQRRLREVARKREEDRKRRELQLSTAPLPSFNRDMMLEFESGYS</sequence>
<keyword evidence="2 3" id="KW-0103">Bromodomain</keyword>
<dbReference type="InterPro" id="IPR038336">
    <property type="entry name" value="NET_sf"/>
</dbReference>
<feature type="compositionally biased region" description="Low complexity" evidence="4">
    <location>
        <begin position="496"/>
        <end position="511"/>
    </location>
</feature>
<feature type="compositionally biased region" description="Polar residues" evidence="4">
    <location>
        <begin position="1216"/>
        <end position="1225"/>
    </location>
</feature>
<dbReference type="Proteomes" id="UP000663829">
    <property type="component" value="Unassembled WGS sequence"/>
</dbReference>
<name>A0A814KXH6_9BILA</name>
<evidence type="ECO:0000313" key="9">
    <source>
        <dbReference type="Proteomes" id="UP000663829"/>
    </source>
</evidence>
<dbReference type="InterPro" id="IPR050935">
    <property type="entry name" value="Bromo_chromatin_reader"/>
</dbReference>
<dbReference type="Gene3D" id="1.20.1270.220">
    <property type="match status" value="1"/>
</dbReference>
<dbReference type="GO" id="GO:0006355">
    <property type="term" value="P:regulation of DNA-templated transcription"/>
    <property type="evidence" value="ECO:0007669"/>
    <property type="project" value="TreeGrafter"/>
</dbReference>
<evidence type="ECO:0000313" key="8">
    <source>
        <dbReference type="EMBL" id="CAF3826040.1"/>
    </source>
</evidence>
<dbReference type="PRINTS" id="PR00503">
    <property type="entry name" value="BROMODOMAIN"/>
</dbReference>
<evidence type="ECO:0008006" key="10">
    <source>
        <dbReference type="Google" id="ProtNLM"/>
    </source>
</evidence>
<feature type="compositionally biased region" description="Low complexity" evidence="4">
    <location>
        <begin position="190"/>
        <end position="203"/>
    </location>
</feature>
<protein>
    <recommendedName>
        <fullName evidence="10">Bromodomain-containing protein 2</fullName>
    </recommendedName>
</protein>
<feature type="compositionally biased region" description="Basic and acidic residues" evidence="4">
    <location>
        <begin position="315"/>
        <end position="324"/>
    </location>
</feature>
<dbReference type="PROSITE" id="PS51525">
    <property type="entry name" value="NET"/>
    <property type="match status" value="1"/>
</dbReference>
<dbReference type="Pfam" id="PF00439">
    <property type="entry name" value="Bromodomain"/>
    <property type="match status" value="2"/>
</dbReference>
<organism evidence="7 9">
    <name type="scientific">Didymodactylos carnosus</name>
    <dbReference type="NCBI Taxonomy" id="1234261"/>
    <lineage>
        <taxon>Eukaryota</taxon>
        <taxon>Metazoa</taxon>
        <taxon>Spiralia</taxon>
        <taxon>Gnathifera</taxon>
        <taxon>Rotifera</taxon>
        <taxon>Eurotatoria</taxon>
        <taxon>Bdelloidea</taxon>
        <taxon>Philodinida</taxon>
        <taxon>Philodinidae</taxon>
        <taxon>Didymodactylos</taxon>
    </lineage>
</organism>
<feature type="compositionally biased region" description="Basic and acidic residues" evidence="4">
    <location>
        <begin position="517"/>
        <end position="528"/>
    </location>
</feature>
<dbReference type="AlphaFoldDB" id="A0A814KXH6"/>
<dbReference type="GO" id="GO:0006338">
    <property type="term" value="P:chromatin remodeling"/>
    <property type="evidence" value="ECO:0007669"/>
    <property type="project" value="TreeGrafter"/>
</dbReference>
<dbReference type="CDD" id="cd05498">
    <property type="entry name" value="Bromo_Brdt_II_like"/>
    <property type="match status" value="1"/>
</dbReference>
<feature type="compositionally biased region" description="Polar residues" evidence="4">
    <location>
        <begin position="1103"/>
        <end position="1124"/>
    </location>
</feature>
<feature type="compositionally biased region" description="Low complexity" evidence="4">
    <location>
        <begin position="232"/>
        <end position="246"/>
    </location>
</feature>
<feature type="compositionally biased region" description="Polar residues" evidence="4">
    <location>
        <begin position="247"/>
        <end position="259"/>
    </location>
</feature>
<feature type="non-terminal residue" evidence="7">
    <location>
        <position position="1279"/>
    </location>
</feature>
<feature type="compositionally biased region" description="Polar residues" evidence="4">
    <location>
        <begin position="138"/>
        <end position="157"/>
    </location>
</feature>
<feature type="compositionally biased region" description="Low complexity" evidence="4">
    <location>
        <begin position="163"/>
        <end position="181"/>
    </location>
</feature>
<dbReference type="PANTHER" id="PTHR22880">
    <property type="entry name" value="FALZ-RELATED BROMODOMAIN-CONTAINING PROTEINS"/>
    <property type="match status" value="1"/>
</dbReference>
<feature type="region of interest" description="Disordered" evidence="4">
    <location>
        <begin position="976"/>
        <end position="1262"/>
    </location>
</feature>
<evidence type="ECO:0000313" key="7">
    <source>
        <dbReference type="EMBL" id="CAF1057169.1"/>
    </source>
</evidence>
<feature type="region of interest" description="Disordered" evidence="4">
    <location>
        <begin position="102"/>
        <end position="207"/>
    </location>
</feature>
<dbReference type="InterPro" id="IPR001487">
    <property type="entry name" value="Bromodomain"/>
</dbReference>
<feature type="compositionally biased region" description="Gly residues" evidence="4">
    <location>
        <begin position="702"/>
        <end position="715"/>
    </location>
</feature>
<dbReference type="SMART" id="SM00297">
    <property type="entry name" value="BROMO"/>
    <property type="match status" value="2"/>
</dbReference>
<feature type="compositionally biased region" description="Basic and acidic residues" evidence="4">
    <location>
        <begin position="850"/>
        <end position="860"/>
    </location>
</feature>
<evidence type="ECO:0000256" key="2">
    <source>
        <dbReference type="ARBA" id="ARBA00023117"/>
    </source>
</evidence>
<feature type="compositionally biased region" description="Polar residues" evidence="4">
    <location>
        <begin position="861"/>
        <end position="877"/>
    </location>
</feature>
<feature type="region of interest" description="Disordered" evidence="4">
    <location>
        <begin position="442"/>
        <end position="529"/>
    </location>
</feature>
<feature type="domain" description="NET" evidence="6">
    <location>
        <begin position="750"/>
        <end position="832"/>
    </location>
</feature>
<feature type="compositionally biased region" description="Basic and acidic residues" evidence="4">
    <location>
        <begin position="1069"/>
        <end position="1084"/>
    </location>
</feature>
<feature type="compositionally biased region" description="Polar residues" evidence="4">
    <location>
        <begin position="1183"/>
        <end position="1208"/>
    </location>
</feature>
<dbReference type="PROSITE" id="PS50014">
    <property type="entry name" value="BROMODOMAIN_2"/>
    <property type="match status" value="2"/>
</dbReference>
<dbReference type="PANTHER" id="PTHR22880:SF225">
    <property type="entry name" value="BROMODOMAIN-CONTAINING PROTEIN BET-1-RELATED"/>
    <property type="match status" value="1"/>
</dbReference>
<evidence type="ECO:0000256" key="3">
    <source>
        <dbReference type="PROSITE-ProRule" id="PRU00035"/>
    </source>
</evidence>
<evidence type="ECO:0000259" key="5">
    <source>
        <dbReference type="PROSITE" id="PS50014"/>
    </source>
</evidence>
<feature type="compositionally biased region" description="Polar residues" evidence="4">
    <location>
        <begin position="997"/>
        <end position="1043"/>
    </location>
</feature>
<feature type="region of interest" description="Disordered" evidence="4">
    <location>
        <begin position="828"/>
        <end position="963"/>
    </location>
</feature>
<feature type="compositionally biased region" description="Basic and acidic residues" evidence="4">
    <location>
        <begin position="1235"/>
        <end position="1256"/>
    </location>
</feature>
<dbReference type="EMBL" id="CAJOBC010004392">
    <property type="protein sequence ID" value="CAF3826040.1"/>
    <property type="molecule type" value="Genomic_DNA"/>
</dbReference>
<dbReference type="InterPro" id="IPR036427">
    <property type="entry name" value="Bromodomain-like_sf"/>
</dbReference>
<dbReference type="SUPFAM" id="SSF47370">
    <property type="entry name" value="Bromodomain"/>
    <property type="match status" value="2"/>
</dbReference>
<feature type="compositionally biased region" description="Low complexity" evidence="4">
    <location>
        <begin position="270"/>
        <end position="287"/>
    </location>
</feature>
<feature type="region of interest" description="Disordered" evidence="4">
    <location>
        <begin position="228"/>
        <end position="337"/>
    </location>
</feature>
<dbReference type="Gene3D" id="1.20.920.10">
    <property type="entry name" value="Bromodomain-like"/>
    <property type="match status" value="2"/>
</dbReference>
<feature type="compositionally biased region" description="Basic and acidic residues" evidence="4">
    <location>
        <begin position="293"/>
        <end position="303"/>
    </location>
</feature>
<feature type="compositionally biased region" description="Low complexity" evidence="4">
    <location>
        <begin position="1163"/>
        <end position="1173"/>
    </location>
</feature>
<dbReference type="InterPro" id="IPR018359">
    <property type="entry name" value="Bromodomain_CS"/>
</dbReference>
<feature type="domain" description="Bromo" evidence="5">
    <location>
        <begin position="355"/>
        <end position="427"/>
    </location>
</feature>
<keyword evidence="1" id="KW-0677">Repeat</keyword>
<evidence type="ECO:0000256" key="1">
    <source>
        <dbReference type="ARBA" id="ARBA00022737"/>
    </source>
</evidence>
<feature type="compositionally biased region" description="Basic and acidic residues" evidence="4">
    <location>
        <begin position="1132"/>
        <end position="1162"/>
    </location>
</feature>
<evidence type="ECO:0000259" key="6">
    <source>
        <dbReference type="PROSITE" id="PS51525"/>
    </source>
</evidence>
<feature type="compositionally biased region" description="Polar residues" evidence="4">
    <location>
        <begin position="948"/>
        <end position="963"/>
    </location>
</feature>
<dbReference type="GO" id="GO:0005634">
    <property type="term" value="C:nucleus"/>
    <property type="evidence" value="ECO:0007669"/>
    <property type="project" value="TreeGrafter"/>
</dbReference>
<dbReference type="FunFam" id="1.20.920.10:FF:000003">
    <property type="entry name" value="Bromodomain-containing protein 2"/>
    <property type="match status" value="1"/>
</dbReference>
<dbReference type="PROSITE" id="PS00633">
    <property type="entry name" value="BROMODOMAIN_1"/>
    <property type="match status" value="1"/>
</dbReference>
<comment type="caution">
    <text evidence="7">The sequence shown here is derived from an EMBL/GenBank/DDBJ whole genome shotgun (WGS) entry which is preliminary data.</text>
</comment>
<dbReference type="InterPro" id="IPR027353">
    <property type="entry name" value="NET_dom"/>
</dbReference>
<proteinExistence type="predicted"/>
<reference evidence="7" key="1">
    <citation type="submission" date="2021-02" db="EMBL/GenBank/DDBJ databases">
        <authorList>
            <person name="Nowell W R."/>
        </authorList>
    </citation>
    <scope>NUCLEOTIDE SEQUENCE</scope>
</reference>
<dbReference type="FunFam" id="1.20.1270.220:FF:000001">
    <property type="entry name" value="bromodomain-containing protein 2 isoform X1"/>
    <property type="match status" value="1"/>
</dbReference>
<feature type="domain" description="Bromo" evidence="5">
    <location>
        <begin position="1"/>
        <end position="52"/>
    </location>
</feature>
<evidence type="ECO:0000256" key="4">
    <source>
        <dbReference type="SAM" id="MobiDB-lite"/>
    </source>
</evidence>
<feature type="region of interest" description="Disordered" evidence="4">
    <location>
        <begin position="671"/>
        <end position="723"/>
    </location>
</feature>
<keyword evidence="9" id="KW-1185">Reference proteome</keyword>
<gene>
    <name evidence="7" type="ORF">GPM918_LOCUS16590</name>
    <name evidence="8" type="ORF">SRO942_LOCUS16590</name>
</gene>
<feature type="compositionally biased region" description="Polar residues" evidence="4">
    <location>
        <begin position="111"/>
        <end position="129"/>
    </location>
</feature>
<feature type="compositionally biased region" description="Polar residues" evidence="4">
    <location>
        <begin position="671"/>
        <end position="693"/>
    </location>
</feature>
<dbReference type="Pfam" id="PF17035">
    <property type="entry name" value="BET"/>
    <property type="match status" value="1"/>
</dbReference>
<dbReference type="GO" id="GO:0000785">
    <property type="term" value="C:chromatin"/>
    <property type="evidence" value="ECO:0007669"/>
    <property type="project" value="TreeGrafter"/>
</dbReference>
<accession>A0A814KXH6</accession>
<dbReference type="OrthoDB" id="21449at2759"/>